<dbReference type="PROSITE" id="PS51257">
    <property type="entry name" value="PROKAR_LIPOPROTEIN"/>
    <property type="match status" value="1"/>
</dbReference>
<dbReference type="InterPro" id="IPR049142">
    <property type="entry name" value="MS_channel_1st"/>
</dbReference>
<evidence type="ECO:0000313" key="12">
    <source>
        <dbReference type="Proteomes" id="UP000449678"/>
    </source>
</evidence>
<dbReference type="Pfam" id="PF00924">
    <property type="entry name" value="MS_channel_2nd"/>
    <property type="match status" value="1"/>
</dbReference>
<evidence type="ECO:0000256" key="5">
    <source>
        <dbReference type="ARBA" id="ARBA00022989"/>
    </source>
</evidence>
<dbReference type="Gene3D" id="1.10.287.1260">
    <property type="match status" value="1"/>
</dbReference>
<keyword evidence="12" id="KW-1185">Reference proteome</keyword>
<dbReference type="Pfam" id="PF21088">
    <property type="entry name" value="MS_channel_1st"/>
    <property type="match status" value="1"/>
</dbReference>
<dbReference type="PANTHER" id="PTHR30566">
    <property type="entry name" value="YNAI-RELATED MECHANOSENSITIVE ION CHANNEL"/>
    <property type="match status" value="1"/>
</dbReference>
<dbReference type="InterPro" id="IPR006685">
    <property type="entry name" value="MscS_channel_2nd"/>
</dbReference>
<feature type="domain" description="Mechanosensitive ion channel MscS C-terminal" evidence="9">
    <location>
        <begin position="255"/>
        <end position="340"/>
    </location>
</feature>
<keyword evidence="4 7" id="KW-0812">Transmembrane</keyword>
<dbReference type="Pfam" id="PF21082">
    <property type="entry name" value="MS_channel_3rd"/>
    <property type="match status" value="1"/>
</dbReference>
<dbReference type="InterPro" id="IPR011014">
    <property type="entry name" value="MscS_channel_TM-2"/>
</dbReference>
<protein>
    <submittedName>
        <fullName evidence="11">Mechanosensitive ion channel</fullName>
    </submittedName>
</protein>
<evidence type="ECO:0000256" key="2">
    <source>
        <dbReference type="ARBA" id="ARBA00008017"/>
    </source>
</evidence>
<dbReference type="SUPFAM" id="SSF82689">
    <property type="entry name" value="Mechanosensitive channel protein MscS (YggB), C-terminal domain"/>
    <property type="match status" value="1"/>
</dbReference>
<name>A0ABW9V3Y0_9BURK</name>
<dbReference type="EMBL" id="WWCO01000002">
    <property type="protein sequence ID" value="MYM33428.1"/>
    <property type="molecule type" value="Genomic_DNA"/>
</dbReference>
<feature type="domain" description="Mechanosensitive ion channel MscS" evidence="8">
    <location>
        <begin position="182"/>
        <end position="249"/>
    </location>
</feature>
<comment type="caution">
    <text evidence="11">The sequence shown here is derived from an EMBL/GenBank/DDBJ whole genome shotgun (WGS) entry which is preliminary data.</text>
</comment>
<dbReference type="SUPFAM" id="SSF82861">
    <property type="entry name" value="Mechanosensitive channel protein MscS (YggB), transmembrane region"/>
    <property type="match status" value="1"/>
</dbReference>
<evidence type="ECO:0000259" key="10">
    <source>
        <dbReference type="Pfam" id="PF21088"/>
    </source>
</evidence>
<dbReference type="PANTHER" id="PTHR30566:SF25">
    <property type="entry name" value="INNER MEMBRANE PROTEIN"/>
    <property type="match status" value="1"/>
</dbReference>
<evidence type="ECO:0000256" key="7">
    <source>
        <dbReference type="SAM" id="Phobius"/>
    </source>
</evidence>
<keyword evidence="5 7" id="KW-1133">Transmembrane helix</keyword>
<evidence type="ECO:0000256" key="3">
    <source>
        <dbReference type="ARBA" id="ARBA00022475"/>
    </source>
</evidence>
<dbReference type="InterPro" id="IPR023408">
    <property type="entry name" value="MscS_beta-dom_sf"/>
</dbReference>
<feature type="transmembrane region" description="Helical" evidence="7">
    <location>
        <begin position="16"/>
        <end position="36"/>
    </location>
</feature>
<dbReference type="InterPro" id="IPR049278">
    <property type="entry name" value="MS_channel_C"/>
</dbReference>
<feature type="transmembrane region" description="Helical" evidence="7">
    <location>
        <begin position="160"/>
        <end position="180"/>
    </location>
</feature>
<evidence type="ECO:0000256" key="4">
    <source>
        <dbReference type="ARBA" id="ARBA00022692"/>
    </source>
</evidence>
<reference evidence="11 12" key="1">
    <citation type="submission" date="2019-12" db="EMBL/GenBank/DDBJ databases">
        <title>Novel species isolated from a subtropical stream in China.</title>
        <authorList>
            <person name="Lu H."/>
        </authorList>
    </citation>
    <scope>NUCLEOTIDE SEQUENCE [LARGE SCALE GENOMIC DNA]</scope>
    <source>
        <strain evidence="11 12">FT94W</strain>
    </source>
</reference>
<dbReference type="InterPro" id="IPR010920">
    <property type="entry name" value="LSM_dom_sf"/>
</dbReference>
<proteinExistence type="inferred from homology"/>
<dbReference type="Gene3D" id="3.30.70.100">
    <property type="match status" value="1"/>
</dbReference>
<feature type="transmembrane region" description="Helical" evidence="7">
    <location>
        <begin position="129"/>
        <end position="154"/>
    </location>
</feature>
<keyword evidence="6 7" id="KW-0472">Membrane</keyword>
<evidence type="ECO:0000259" key="9">
    <source>
        <dbReference type="Pfam" id="PF21082"/>
    </source>
</evidence>
<feature type="domain" description="Mechanosensitive ion channel transmembrane helices 2/3" evidence="10">
    <location>
        <begin position="141"/>
        <end position="181"/>
    </location>
</feature>
<evidence type="ECO:0000313" key="11">
    <source>
        <dbReference type="EMBL" id="MYM33428.1"/>
    </source>
</evidence>
<evidence type="ECO:0000259" key="8">
    <source>
        <dbReference type="Pfam" id="PF00924"/>
    </source>
</evidence>
<accession>A0ABW9V3Y0</accession>
<gene>
    <name evidence="11" type="ORF">GTP38_03640</name>
</gene>
<comment type="similarity">
    <text evidence="2">Belongs to the MscS (TC 1.A.23) family.</text>
</comment>
<dbReference type="SUPFAM" id="SSF50182">
    <property type="entry name" value="Sm-like ribonucleoproteins"/>
    <property type="match status" value="1"/>
</dbReference>
<comment type="subcellular location">
    <subcellularLocation>
        <location evidence="1">Cell membrane</location>
        <topology evidence="1">Multi-pass membrane protein</topology>
    </subcellularLocation>
</comment>
<dbReference type="InterPro" id="IPR011066">
    <property type="entry name" value="MscS_channel_C_sf"/>
</dbReference>
<sequence>MRPMRPMHYVLFKNDLTTWAIALTIACAVFLLLYMVRKVAVCRLQRYAQTTTTYIDDAAVKVLSATHPLFMLAMGALAGAQWLELSEPATLRLTRLALGAALLQVARWGDVGVREWLEHYRRQRIAEDIASTTSTAVLGFLLRVALWVVILLMILDNFGVNITTLVASLGIGGIAVALALQNILGDLLSSLSIVLDKPFVVGDFIIIDDIAGTVEHIGLKTTRIRSLSGEQIVFSNSDMLKSRIRNLKRMETRRIVFPISVTYKTSKENVRMIPRILQQAVEAQPLAQFDRAHLKACGPSALEYETVYIVQSSDYRAYMDIQQNINVTLFERFGELGIKFAHPTQTLQLTRHAEA</sequence>
<dbReference type="Gene3D" id="2.30.30.60">
    <property type="match status" value="1"/>
</dbReference>
<evidence type="ECO:0000256" key="1">
    <source>
        <dbReference type="ARBA" id="ARBA00004651"/>
    </source>
</evidence>
<evidence type="ECO:0000256" key="6">
    <source>
        <dbReference type="ARBA" id="ARBA00023136"/>
    </source>
</evidence>
<dbReference type="Proteomes" id="UP000449678">
    <property type="component" value="Unassembled WGS sequence"/>
</dbReference>
<keyword evidence="3" id="KW-1003">Cell membrane</keyword>
<organism evidence="11 12">
    <name type="scientific">Duganella lactea</name>
    <dbReference type="NCBI Taxonomy" id="2692173"/>
    <lineage>
        <taxon>Bacteria</taxon>
        <taxon>Pseudomonadati</taxon>
        <taxon>Pseudomonadota</taxon>
        <taxon>Betaproteobacteria</taxon>
        <taxon>Burkholderiales</taxon>
        <taxon>Oxalobacteraceae</taxon>
        <taxon>Telluria group</taxon>
        <taxon>Duganella</taxon>
    </lineage>
</organism>